<evidence type="ECO:0000259" key="3">
    <source>
        <dbReference type="Pfam" id="PF00294"/>
    </source>
</evidence>
<accession>A0A1G2PHY6</accession>
<dbReference type="InterPro" id="IPR011611">
    <property type="entry name" value="PfkB_dom"/>
</dbReference>
<keyword evidence="2" id="KW-0418">Kinase</keyword>
<evidence type="ECO:0000256" key="2">
    <source>
        <dbReference type="ARBA" id="ARBA00022777"/>
    </source>
</evidence>
<dbReference type="GO" id="GO:0016301">
    <property type="term" value="F:kinase activity"/>
    <property type="evidence" value="ECO:0007669"/>
    <property type="project" value="UniProtKB-KW"/>
</dbReference>
<dbReference type="EMBL" id="MHSS01000011">
    <property type="protein sequence ID" value="OHA47955.1"/>
    <property type="molecule type" value="Genomic_DNA"/>
</dbReference>
<feature type="domain" description="Carbohydrate kinase PfkB" evidence="3">
    <location>
        <begin position="7"/>
        <end position="305"/>
    </location>
</feature>
<reference evidence="4 5" key="1">
    <citation type="journal article" date="2016" name="Nat. Commun.">
        <title>Thousands of microbial genomes shed light on interconnected biogeochemical processes in an aquifer system.</title>
        <authorList>
            <person name="Anantharaman K."/>
            <person name="Brown C.T."/>
            <person name="Hug L.A."/>
            <person name="Sharon I."/>
            <person name="Castelle C.J."/>
            <person name="Probst A.J."/>
            <person name="Thomas B.C."/>
            <person name="Singh A."/>
            <person name="Wilkins M.J."/>
            <person name="Karaoz U."/>
            <person name="Brodie E.L."/>
            <person name="Williams K.H."/>
            <person name="Hubbard S.S."/>
            <person name="Banfield J.F."/>
        </authorList>
    </citation>
    <scope>NUCLEOTIDE SEQUENCE [LARGE SCALE GENOMIC DNA]</scope>
</reference>
<sequence length="330" mass="35683">MAIMSLDLLTVGTVNVDHIAANLGELPMPGVTQFTGERIIERPASGHPANVAIDAVKLGVNAGRIGIVAALGKDVAGRASMAELKRYGIRRFIQWTSSPTGKNLILVPRGYDRIFTIDPGANFDLSPVHVRKILQAHWPKVLSIRPGYSGIDDDIASILEGLRGTTFILLDLIRPYRKPWDYLYPILPFVDAIHGNEQEIIGLADVSEIRDAIPKLHGLGVEVVLVTRGHQGAFLSTPKLCMTQPGFVVNAVDPTGCGDAFCAGFLVNILRKGKSRDFIQDELCDMLMYAQAVGASAACGIGCTSGVDGEFVARLLIRQGKRLRTEMSLI</sequence>
<evidence type="ECO:0000313" key="5">
    <source>
        <dbReference type="Proteomes" id="UP000177629"/>
    </source>
</evidence>
<dbReference type="InterPro" id="IPR002139">
    <property type="entry name" value="Ribo/fructo_kinase"/>
</dbReference>
<gene>
    <name evidence="4" type="ORF">A2806_02680</name>
</gene>
<evidence type="ECO:0000256" key="1">
    <source>
        <dbReference type="ARBA" id="ARBA00022679"/>
    </source>
</evidence>
<dbReference type="AlphaFoldDB" id="A0A1G2PHY6"/>
<dbReference type="Pfam" id="PF00294">
    <property type="entry name" value="PfkB"/>
    <property type="match status" value="1"/>
</dbReference>
<evidence type="ECO:0000313" key="4">
    <source>
        <dbReference type="EMBL" id="OHA47955.1"/>
    </source>
</evidence>
<dbReference type="PANTHER" id="PTHR10584">
    <property type="entry name" value="SUGAR KINASE"/>
    <property type="match status" value="1"/>
</dbReference>
<keyword evidence="1" id="KW-0808">Transferase</keyword>
<organism evidence="4 5">
    <name type="scientific">Candidatus Terrybacteria bacterium RIFCSPHIGHO2_01_FULL_48_17</name>
    <dbReference type="NCBI Taxonomy" id="1802362"/>
    <lineage>
        <taxon>Bacteria</taxon>
        <taxon>Candidatus Terryibacteriota</taxon>
    </lineage>
</organism>
<dbReference type="SUPFAM" id="SSF53613">
    <property type="entry name" value="Ribokinase-like"/>
    <property type="match status" value="1"/>
</dbReference>
<dbReference type="Proteomes" id="UP000177629">
    <property type="component" value="Unassembled WGS sequence"/>
</dbReference>
<dbReference type="STRING" id="1802362.A2806_02680"/>
<name>A0A1G2PHY6_9BACT</name>
<dbReference type="GO" id="GO:0006796">
    <property type="term" value="P:phosphate-containing compound metabolic process"/>
    <property type="evidence" value="ECO:0007669"/>
    <property type="project" value="UniProtKB-ARBA"/>
</dbReference>
<proteinExistence type="predicted"/>
<protein>
    <recommendedName>
        <fullName evidence="3">Carbohydrate kinase PfkB domain-containing protein</fullName>
    </recommendedName>
</protein>
<dbReference type="Gene3D" id="3.40.1190.20">
    <property type="match status" value="1"/>
</dbReference>
<comment type="caution">
    <text evidence="4">The sequence shown here is derived from an EMBL/GenBank/DDBJ whole genome shotgun (WGS) entry which is preliminary data.</text>
</comment>
<dbReference type="PANTHER" id="PTHR10584:SF166">
    <property type="entry name" value="RIBOKINASE"/>
    <property type="match status" value="1"/>
</dbReference>
<dbReference type="InterPro" id="IPR029056">
    <property type="entry name" value="Ribokinase-like"/>
</dbReference>
<dbReference type="PRINTS" id="PR00990">
    <property type="entry name" value="RIBOKINASE"/>
</dbReference>